<dbReference type="RefSeq" id="WP_011011203.1">
    <property type="nucleotide sequence ID" value="NC_003413.1"/>
</dbReference>
<sequence>MEKLANILAGLILIILGMLGILRAIMEYNLHKGPTKKLALTLAISFVFFGILGGIGALLTVINESAWAITAISVILGYLIIVSSVINVLSKLREKKSEEKPKEEKRALKLPIPHNILILNRNSALELLRALKEVPKLIITRIPPDEWPDVAYTEYIWLSRVEGPNSVSPTALHVIIERAKTFLDENSGGVIYVDGIEYIMLYEEFKSVAKFLLTLKDIAVVKEGHLILHVDPKTLEDHQMAVLEREFVKINVEETIEKIRGPTLFGALIEEKG</sequence>
<dbReference type="OrthoDB" id="96706at2157"/>
<keyword evidence="1" id="KW-0472">Membrane</keyword>
<feature type="domain" description="DUF835" evidence="2">
    <location>
        <begin position="120"/>
        <end position="247"/>
    </location>
</feature>
<organism evidence="3 4">
    <name type="scientific">Pyrococcus furiosus (strain ATCC 43587 / DSM 3638 / JCM 8422 / Vc1)</name>
    <dbReference type="NCBI Taxonomy" id="186497"/>
    <lineage>
        <taxon>Archaea</taxon>
        <taxon>Methanobacteriati</taxon>
        <taxon>Methanobacteriota</taxon>
        <taxon>Thermococci</taxon>
        <taxon>Thermococcales</taxon>
        <taxon>Thermococcaceae</taxon>
        <taxon>Pyrococcus</taxon>
    </lineage>
</organism>
<keyword evidence="1" id="KW-1133">Transmembrane helix</keyword>
<keyword evidence="1" id="KW-0812">Transmembrane</keyword>
<dbReference type="InterPro" id="IPR008553">
    <property type="entry name" value="DUF835"/>
</dbReference>
<feature type="transmembrane region" description="Helical" evidence="1">
    <location>
        <begin position="6"/>
        <end position="26"/>
    </location>
</feature>
<evidence type="ECO:0000256" key="1">
    <source>
        <dbReference type="SAM" id="Phobius"/>
    </source>
</evidence>
<accession>A0A5C0XLS2</accession>
<dbReference type="PANTHER" id="PTHR33531:SF7">
    <property type="entry name" value="HYPOTHETICAL MEMBRANE PROTEIN, CONSERVED"/>
    <property type="match status" value="1"/>
</dbReference>
<reference evidence="3 4" key="1">
    <citation type="submission" date="2017-08" db="EMBL/GenBank/DDBJ databases">
        <title>Resequencing and Reannotation of the genome of Pyrococcus furiosus type strain DSM3638.</title>
        <authorList>
            <person name="Reichelt R.M."/>
            <person name="Bunk B."/>
        </authorList>
    </citation>
    <scope>NUCLEOTIDE SEQUENCE [LARGE SCALE GENOMIC DNA]</scope>
    <source>
        <strain evidence="3 4">DSM 3638</strain>
    </source>
</reference>
<dbReference type="Pfam" id="PF05763">
    <property type="entry name" value="DUF835"/>
    <property type="match status" value="1"/>
</dbReference>
<evidence type="ECO:0000259" key="2">
    <source>
        <dbReference type="Pfam" id="PF05763"/>
    </source>
</evidence>
<name>A0A5C0XLS2_PYRFU</name>
<dbReference type="InterPro" id="IPR036259">
    <property type="entry name" value="MFS_trans_sf"/>
</dbReference>
<dbReference type="Proteomes" id="UP000324354">
    <property type="component" value="Chromosome"/>
</dbReference>
<dbReference type="SUPFAM" id="SSF103473">
    <property type="entry name" value="MFS general substrate transporter"/>
    <property type="match status" value="1"/>
</dbReference>
<feature type="transmembrane region" description="Helical" evidence="1">
    <location>
        <begin position="38"/>
        <end position="62"/>
    </location>
</feature>
<evidence type="ECO:0000313" key="4">
    <source>
        <dbReference type="Proteomes" id="UP000324354"/>
    </source>
</evidence>
<evidence type="ECO:0000313" key="3">
    <source>
        <dbReference type="EMBL" id="QEK77823.1"/>
    </source>
</evidence>
<feature type="transmembrane region" description="Helical" evidence="1">
    <location>
        <begin position="68"/>
        <end position="90"/>
    </location>
</feature>
<dbReference type="GeneID" id="41711878"/>
<dbReference type="PANTHER" id="PTHR33531">
    <property type="entry name" value="RUBRERYTHRIN SUBFAMILY"/>
    <property type="match status" value="1"/>
</dbReference>
<dbReference type="AlphaFoldDB" id="A0A5C0XLS2"/>
<gene>
    <name evidence="3" type="ORF">PFDSM3638_00380</name>
</gene>
<protein>
    <submittedName>
        <fullName evidence="3">DUF835 domain-containing protein</fullName>
    </submittedName>
</protein>
<dbReference type="GeneID" id="13301018"/>
<dbReference type="EMBL" id="CP023154">
    <property type="protein sequence ID" value="QEK77823.1"/>
    <property type="molecule type" value="Genomic_DNA"/>
</dbReference>
<proteinExistence type="predicted"/>